<evidence type="ECO:0000256" key="4">
    <source>
        <dbReference type="ARBA" id="ARBA00022741"/>
    </source>
</evidence>
<dbReference type="InterPro" id="IPR057495">
    <property type="entry name" value="AAA_lid_BCS1"/>
</dbReference>
<gene>
    <name evidence="14" type="ORF">K469DRAFT_792253</name>
</gene>
<dbReference type="InterPro" id="IPR050747">
    <property type="entry name" value="Mitochondrial_chaperone_BCS1"/>
</dbReference>
<organism evidence="14 15">
    <name type="scientific">Zopfia rhizophila CBS 207.26</name>
    <dbReference type="NCBI Taxonomy" id="1314779"/>
    <lineage>
        <taxon>Eukaryota</taxon>
        <taxon>Fungi</taxon>
        <taxon>Dikarya</taxon>
        <taxon>Ascomycota</taxon>
        <taxon>Pezizomycotina</taxon>
        <taxon>Dothideomycetes</taxon>
        <taxon>Dothideomycetes incertae sedis</taxon>
        <taxon>Zopfiaceae</taxon>
        <taxon>Zopfia</taxon>
    </lineage>
</organism>
<evidence type="ECO:0000259" key="13">
    <source>
        <dbReference type="SMART" id="SM01024"/>
    </source>
</evidence>
<comment type="catalytic activity">
    <reaction evidence="11">
        <text>ATP + H2O = ADP + phosphate + H(+)</text>
        <dbReference type="Rhea" id="RHEA:13065"/>
        <dbReference type="ChEBI" id="CHEBI:15377"/>
        <dbReference type="ChEBI" id="CHEBI:15378"/>
        <dbReference type="ChEBI" id="CHEBI:30616"/>
        <dbReference type="ChEBI" id="CHEBI:43474"/>
        <dbReference type="ChEBI" id="CHEBI:456216"/>
    </reaction>
    <physiologicalReaction direction="left-to-right" evidence="11">
        <dbReference type="Rhea" id="RHEA:13066"/>
    </physiologicalReaction>
</comment>
<dbReference type="InterPro" id="IPR014851">
    <property type="entry name" value="BCS1_N"/>
</dbReference>
<feature type="domain" description="BCS1 N-terminal" evidence="13">
    <location>
        <begin position="35"/>
        <end position="189"/>
    </location>
</feature>
<dbReference type="EMBL" id="ML994653">
    <property type="protein sequence ID" value="KAF2181232.1"/>
    <property type="molecule type" value="Genomic_DNA"/>
</dbReference>
<dbReference type="GO" id="GO:0016887">
    <property type="term" value="F:ATP hydrolysis activity"/>
    <property type="evidence" value="ECO:0007669"/>
    <property type="project" value="InterPro"/>
</dbReference>
<dbReference type="Pfam" id="PF00004">
    <property type="entry name" value="AAA"/>
    <property type="match status" value="1"/>
</dbReference>
<evidence type="ECO:0000256" key="3">
    <source>
        <dbReference type="ARBA" id="ARBA00022692"/>
    </source>
</evidence>
<dbReference type="Gene3D" id="3.40.50.300">
    <property type="entry name" value="P-loop containing nucleotide triphosphate hydrolases"/>
    <property type="match status" value="2"/>
</dbReference>
<evidence type="ECO:0000256" key="9">
    <source>
        <dbReference type="ARBA" id="ARBA00023128"/>
    </source>
</evidence>
<evidence type="ECO:0000256" key="5">
    <source>
        <dbReference type="ARBA" id="ARBA00022792"/>
    </source>
</evidence>
<keyword evidence="6 14" id="KW-0378">Hydrolase</keyword>
<evidence type="ECO:0000256" key="2">
    <source>
        <dbReference type="ARBA" id="ARBA00007448"/>
    </source>
</evidence>
<evidence type="ECO:0000313" key="14">
    <source>
        <dbReference type="EMBL" id="KAF2181232.1"/>
    </source>
</evidence>
<proteinExistence type="inferred from homology"/>
<reference evidence="14" key="1">
    <citation type="journal article" date="2020" name="Stud. Mycol.">
        <title>101 Dothideomycetes genomes: a test case for predicting lifestyles and emergence of pathogens.</title>
        <authorList>
            <person name="Haridas S."/>
            <person name="Albert R."/>
            <person name="Binder M."/>
            <person name="Bloem J."/>
            <person name="Labutti K."/>
            <person name="Salamov A."/>
            <person name="Andreopoulos B."/>
            <person name="Baker S."/>
            <person name="Barry K."/>
            <person name="Bills G."/>
            <person name="Bluhm B."/>
            <person name="Cannon C."/>
            <person name="Castanera R."/>
            <person name="Culley D."/>
            <person name="Daum C."/>
            <person name="Ezra D."/>
            <person name="Gonzalez J."/>
            <person name="Henrissat B."/>
            <person name="Kuo A."/>
            <person name="Liang C."/>
            <person name="Lipzen A."/>
            <person name="Lutzoni F."/>
            <person name="Magnuson J."/>
            <person name="Mondo S."/>
            <person name="Nolan M."/>
            <person name="Ohm R."/>
            <person name="Pangilinan J."/>
            <person name="Park H.-J."/>
            <person name="Ramirez L."/>
            <person name="Alfaro M."/>
            <person name="Sun H."/>
            <person name="Tritt A."/>
            <person name="Yoshinaga Y."/>
            <person name="Zwiers L.-H."/>
            <person name="Turgeon B."/>
            <person name="Goodwin S."/>
            <person name="Spatafora J."/>
            <person name="Crous P."/>
            <person name="Grigoriev I."/>
        </authorList>
    </citation>
    <scope>NUCLEOTIDE SEQUENCE</scope>
    <source>
        <strain evidence="14">CBS 207.26</strain>
    </source>
</reference>
<dbReference type="Pfam" id="PF08740">
    <property type="entry name" value="BCS1_N"/>
    <property type="match status" value="1"/>
</dbReference>
<feature type="domain" description="AAA+ ATPase" evidence="12">
    <location>
        <begin position="222"/>
        <end position="354"/>
    </location>
</feature>
<dbReference type="PANTHER" id="PTHR23070">
    <property type="entry name" value="BCS1 AAA-TYPE ATPASE"/>
    <property type="match status" value="1"/>
</dbReference>
<keyword evidence="4" id="KW-0547">Nucleotide-binding</keyword>
<evidence type="ECO:0000256" key="11">
    <source>
        <dbReference type="ARBA" id="ARBA00048778"/>
    </source>
</evidence>
<dbReference type="SMART" id="SM00382">
    <property type="entry name" value="AAA"/>
    <property type="match status" value="1"/>
</dbReference>
<evidence type="ECO:0000259" key="12">
    <source>
        <dbReference type="SMART" id="SM00382"/>
    </source>
</evidence>
<dbReference type="Proteomes" id="UP000800200">
    <property type="component" value="Unassembled WGS sequence"/>
</dbReference>
<comment type="subcellular location">
    <subcellularLocation>
        <location evidence="1">Mitochondrion inner membrane</location>
        <topology evidence="1">Single-pass membrane protein</topology>
    </subcellularLocation>
</comment>
<evidence type="ECO:0000313" key="15">
    <source>
        <dbReference type="Proteomes" id="UP000800200"/>
    </source>
</evidence>
<name>A0A6A6DS69_9PEZI</name>
<keyword evidence="10" id="KW-0472">Membrane</keyword>
<comment type="similarity">
    <text evidence="2">Belongs to the AAA ATPase family. BCS1 subfamily.</text>
</comment>
<accession>A0A6A6DS69</accession>
<evidence type="ECO:0000256" key="7">
    <source>
        <dbReference type="ARBA" id="ARBA00022840"/>
    </source>
</evidence>
<protein>
    <submittedName>
        <fullName evidence="14">P-loop containing nucleoside triphosphate hydrolase protein</fullName>
    </submittedName>
</protein>
<keyword evidence="3" id="KW-0812">Transmembrane</keyword>
<evidence type="ECO:0000256" key="10">
    <source>
        <dbReference type="ARBA" id="ARBA00023136"/>
    </source>
</evidence>
<sequence length="436" mass="49383">MSAPLENVRQRNDEASSCKSLHQFRHRHPRLRTAVFVVTLLTTLRFLWSQCRTVGLNYVMSSIHFDERDEMFTTILNWLAEQDVGKSATKLKAAKRIEKPEEDDGFDASELFHAIMSYYLARIAFGEDVAARYEDEENLALKTLGWSTKPIKELLKSKTIVWSPQSRGIRPFQIWRRVASRPTRHINTVVLDAQQKAKVIADMNEYLQPRSYRWYASRGIPYRQGYLFHGPPGTGKSSLSFALAGSFGLDVYIISLLDPHISECVVLIEDIDSAGLERDQVSSKDIKNGGGRSFSGYRESSITLTDKEFLNAIDGVASQEGRILVVTTNFPERLAPALLRPGRIDTQIAFTLAKKDQMREMMPQSQKQVTYDISELKKLAEQFAGAIEEDTFSPAEIQNFLISKRKDPRQAVQDVDAWKCGVLKARKSGPNVVTEK</sequence>
<dbReference type="SUPFAM" id="SSF52540">
    <property type="entry name" value="P-loop containing nucleoside triphosphate hydrolases"/>
    <property type="match status" value="1"/>
</dbReference>
<dbReference type="SMART" id="SM01024">
    <property type="entry name" value="BCS1_N"/>
    <property type="match status" value="1"/>
</dbReference>
<dbReference type="Pfam" id="PF25426">
    <property type="entry name" value="AAA_lid_BCS1"/>
    <property type="match status" value="1"/>
</dbReference>
<dbReference type="AlphaFoldDB" id="A0A6A6DS69"/>
<dbReference type="OrthoDB" id="10251412at2759"/>
<dbReference type="InterPro" id="IPR003959">
    <property type="entry name" value="ATPase_AAA_core"/>
</dbReference>
<dbReference type="InterPro" id="IPR003593">
    <property type="entry name" value="AAA+_ATPase"/>
</dbReference>
<keyword evidence="9" id="KW-0496">Mitochondrion</keyword>
<keyword evidence="5" id="KW-0999">Mitochondrion inner membrane</keyword>
<dbReference type="InterPro" id="IPR027417">
    <property type="entry name" value="P-loop_NTPase"/>
</dbReference>
<dbReference type="GO" id="GO:0005524">
    <property type="term" value="F:ATP binding"/>
    <property type="evidence" value="ECO:0007669"/>
    <property type="project" value="UniProtKB-KW"/>
</dbReference>
<keyword evidence="15" id="KW-1185">Reference proteome</keyword>
<keyword evidence="8" id="KW-1133">Transmembrane helix</keyword>
<keyword evidence="7" id="KW-0067">ATP-binding</keyword>
<evidence type="ECO:0000256" key="8">
    <source>
        <dbReference type="ARBA" id="ARBA00022989"/>
    </source>
</evidence>
<evidence type="ECO:0000256" key="1">
    <source>
        <dbReference type="ARBA" id="ARBA00004434"/>
    </source>
</evidence>
<dbReference type="GO" id="GO:0005743">
    <property type="term" value="C:mitochondrial inner membrane"/>
    <property type="evidence" value="ECO:0007669"/>
    <property type="project" value="UniProtKB-SubCell"/>
</dbReference>
<evidence type="ECO:0000256" key="6">
    <source>
        <dbReference type="ARBA" id="ARBA00022801"/>
    </source>
</evidence>